<dbReference type="PANTHER" id="PTHR21660">
    <property type="entry name" value="THIOESTERASE SUPERFAMILY MEMBER-RELATED"/>
    <property type="match status" value="1"/>
</dbReference>
<dbReference type="PANTHER" id="PTHR21660:SF1">
    <property type="entry name" value="ACYL-COENZYME A THIOESTERASE 13"/>
    <property type="match status" value="1"/>
</dbReference>
<dbReference type="AlphaFoldDB" id="A0A223ECF0"/>
<evidence type="ECO:0000259" key="3">
    <source>
        <dbReference type="Pfam" id="PF03061"/>
    </source>
</evidence>
<dbReference type="RefSeq" id="WP_063235471.1">
    <property type="nucleotide sequence ID" value="NZ_BCVO01000026.1"/>
</dbReference>
<dbReference type="InterPro" id="IPR039298">
    <property type="entry name" value="ACOT13"/>
</dbReference>
<protein>
    <submittedName>
        <fullName evidence="4">Thioesterase</fullName>
    </submittedName>
</protein>
<name>A0A223ECF0_9BACI</name>
<gene>
    <name evidence="4" type="ORF">BS1321_02395</name>
</gene>
<dbReference type="Pfam" id="PF03061">
    <property type="entry name" value="4HBT"/>
    <property type="match status" value="1"/>
</dbReference>
<dbReference type="CDD" id="cd03443">
    <property type="entry name" value="PaaI_thioesterase"/>
    <property type="match status" value="1"/>
</dbReference>
<evidence type="ECO:0000256" key="2">
    <source>
        <dbReference type="ARBA" id="ARBA00022801"/>
    </source>
</evidence>
<keyword evidence="2" id="KW-0378">Hydrolase</keyword>
<organism evidence="4 5">
    <name type="scientific">Peribacillus simplex NBRC 15720 = DSM 1321</name>
    <dbReference type="NCBI Taxonomy" id="1349754"/>
    <lineage>
        <taxon>Bacteria</taxon>
        <taxon>Bacillati</taxon>
        <taxon>Bacillota</taxon>
        <taxon>Bacilli</taxon>
        <taxon>Bacillales</taxon>
        <taxon>Bacillaceae</taxon>
        <taxon>Peribacillus</taxon>
    </lineage>
</organism>
<feature type="domain" description="Thioesterase" evidence="3">
    <location>
        <begin position="53"/>
        <end position="128"/>
    </location>
</feature>
<dbReference type="Gene3D" id="3.10.129.10">
    <property type="entry name" value="Hotdog Thioesterase"/>
    <property type="match status" value="1"/>
</dbReference>
<dbReference type="InterPro" id="IPR029069">
    <property type="entry name" value="HotDog_dom_sf"/>
</dbReference>
<dbReference type="GO" id="GO:0047617">
    <property type="term" value="F:fatty acyl-CoA hydrolase activity"/>
    <property type="evidence" value="ECO:0007669"/>
    <property type="project" value="InterPro"/>
</dbReference>
<evidence type="ECO:0000256" key="1">
    <source>
        <dbReference type="ARBA" id="ARBA00008324"/>
    </source>
</evidence>
<dbReference type="InterPro" id="IPR006683">
    <property type="entry name" value="Thioestr_dom"/>
</dbReference>
<accession>A0A223ECF0</accession>
<dbReference type="InterPro" id="IPR003736">
    <property type="entry name" value="PAAI_dom"/>
</dbReference>
<sequence length="138" mass="14934">MGELFKGNELIQVLTEGKQPPNCDLTLQIEANYAQDGIARGLWKVDEKFINGNGVAMGGFVTSAADIIMAYAISSKLSIGQSFASIDLHTTFHRPVKLGDVQVEAKVDRIGKKTAYVLADLYQDDKKVASVVSSVMVL</sequence>
<dbReference type="NCBIfam" id="TIGR00369">
    <property type="entry name" value="unchar_dom_1"/>
    <property type="match status" value="1"/>
</dbReference>
<dbReference type="GeneID" id="56471573"/>
<dbReference type="EMBL" id="CP017704">
    <property type="protein sequence ID" value="ASS92920.1"/>
    <property type="molecule type" value="Genomic_DNA"/>
</dbReference>
<dbReference type="Proteomes" id="UP000214618">
    <property type="component" value="Chromosome"/>
</dbReference>
<proteinExistence type="inferred from homology"/>
<evidence type="ECO:0000313" key="4">
    <source>
        <dbReference type="EMBL" id="ASS92920.1"/>
    </source>
</evidence>
<evidence type="ECO:0000313" key="5">
    <source>
        <dbReference type="Proteomes" id="UP000214618"/>
    </source>
</evidence>
<dbReference type="OrthoDB" id="2735402at2"/>
<comment type="similarity">
    <text evidence="1">Belongs to the thioesterase PaaI family.</text>
</comment>
<dbReference type="SUPFAM" id="SSF54637">
    <property type="entry name" value="Thioesterase/thiol ester dehydrase-isomerase"/>
    <property type="match status" value="1"/>
</dbReference>
<reference evidence="4 5" key="1">
    <citation type="submission" date="2016-10" db="EMBL/GenBank/DDBJ databases">
        <title>The whole genome sequencing and assembly of Bacillus simplex DSM 1321 strain.</title>
        <authorList>
            <person name="Park M.-K."/>
            <person name="Lee Y.-J."/>
            <person name="Yi H."/>
            <person name="Bahn Y.-S."/>
            <person name="Kim J.F."/>
            <person name="Lee D.-W."/>
        </authorList>
    </citation>
    <scope>NUCLEOTIDE SEQUENCE [LARGE SCALE GENOMIC DNA]</scope>
    <source>
        <strain evidence="4 5">DSM 1321</strain>
    </source>
</reference>